<evidence type="ECO:0008006" key="4">
    <source>
        <dbReference type="Google" id="ProtNLM"/>
    </source>
</evidence>
<protein>
    <recommendedName>
        <fullName evidence="4">PilN domain-containing protein</fullName>
    </recommendedName>
</protein>
<comment type="caution">
    <text evidence="2">The sequence shown here is derived from an EMBL/GenBank/DDBJ whole genome shotgun (WGS) entry which is preliminary data.</text>
</comment>
<gene>
    <name evidence="2" type="ORF">KC640_03275</name>
</gene>
<evidence type="ECO:0000256" key="1">
    <source>
        <dbReference type="SAM" id="Phobius"/>
    </source>
</evidence>
<keyword evidence="1" id="KW-0812">Transmembrane</keyword>
<reference evidence="2" key="2">
    <citation type="journal article" date="2021" name="Microbiome">
        <title>Successional dynamics and alternative stable states in a saline activated sludge microbial community over 9 years.</title>
        <authorList>
            <person name="Wang Y."/>
            <person name="Ye J."/>
            <person name="Ju F."/>
            <person name="Liu L."/>
            <person name="Boyd J.A."/>
            <person name="Deng Y."/>
            <person name="Parks D.H."/>
            <person name="Jiang X."/>
            <person name="Yin X."/>
            <person name="Woodcroft B.J."/>
            <person name="Tyson G.W."/>
            <person name="Hugenholtz P."/>
            <person name="Polz M.F."/>
            <person name="Zhang T."/>
        </authorList>
    </citation>
    <scope>NUCLEOTIDE SEQUENCE</scope>
    <source>
        <strain evidence="2">HKST-UBA12</strain>
    </source>
</reference>
<dbReference type="Proteomes" id="UP000760819">
    <property type="component" value="Unassembled WGS sequence"/>
</dbReference>
<feature type="transmembrane region" description="Helical" evidence="1">
    <location>
        <begin position="41"/>
        <end position="60"/>
    </location>
</feature>
<proteinExistence type="predicted"/>
<keyword evidence="1" id="KW-0472">Membrane</keyword>
<reference evidence="2" key="1">
    <citation type="submission" date="2020-04" db="EMBL/GenBank/DDBJ databases">
        <authorList>
            <person name="Zhang T."/>
        </authorList>
    </citation>
    <scope>NUCLEOTIDE SEQUENCE</scope>
    <source>
        <strain evidence="2">HKST-UBA12</strain>
    </source>
</reference>
<organism evidence="2 3">
    <name type="scientific">Candidatus Dojkabacteria bacterium</name>
    <dbReference type="NCBI Taxonomy" id="2099670"/>
    <lineage>
        <taxon>Bacteria</taxon>
        <taxon>Candidatus Dojkabacteria</taxon>
    </lineage>
</organism>
<sequence length="203" mass="22674">MPNSASKGYKSHKVFNLLRPELPPPSAWDKVYHWLLTRARVVIVVCEIIVAIAFVAKVAVDLQTKDLEEQLQAQFAELSQLATSVEPELRDLQLRSRSYEKLWEKSTKYADVLVEIHSYITNPAANIVITVASDRITIRGDDSLQTLQSIEAKMKSSSSFTQVSLELNTEGETTAGSQGEYLIKATIAELDGRYKLESLSQDS</sequence>
<dbReference type="AlphaFoldDB" id="A0A955L0H4"/>
<accession>A0A955L0H4</accession>
<keyword evidence="1" id="KW-1133">Transmembrane helix</keyword>
<dbReference type="EMBL" id="JAGQLI010000179">
    <property type="protein sequence ID" value="MCA9379426.1"/>
    <property type="molecule type" value="Genomic_DNA"/>
</dbReference>
<evidence type="ECO:0000313" key="3">
    <source>
        <dbReference type="Proteomes" id="UP000760819"/>
    </source>
</evidence>
<name>A0A955L0H4_9BACT</name>
<evidence type="ECO:0000313" key="2">
    <source>
        <dbReference type="EMBL" id="MCA9379426.1"/>
    </source>
</evidence>